<comment type="caution">
    <text evidence="2">The sequence shown here is derived from an EMBL/GenBank/DDBJ whole genome shotgun (WGS) entry which is preliminary data.</text>
</comment>
<evidence type="ECO:0000256" key="1">
    <source>
        <dbReference type="SAM" id="SignalP"/>
    </source>
</evidence>
<dbReference type="SUPFAM" id="SSF53850">
    <property type="entry name" value="Periplasmic binding protein-like II"/>
    <property type="match status" value="1"/>
</dbReference>
<feature type="signal peptide" evidence="1">
    <location>
        <begin position="1"/>
        <end position="19"/>
    </location>
</feature>
<sequence length="297" mass="33097">MKKILIGVMLMVLAGVAVAADRATKKQEKNGASQNALRSYAQMVSSGEIRIAVAEDASLYFLREGKEQGFAPEIAHAFEIWINQKFVQRKKQRVIHVVLVKSSRDDLFNKVKKGEADLAFADLGEMASDKNKARGLSLQHSRKPAEEVLVSGRSVLNFSRIDDLSGQTVLSARQTNLEKSLSATNMKLIADGKPPIELVKLAATERAQEEKVLERLDAGTASFVIVSEWKANLWQSVFRNIQIHQDISAQDPNWLGWAARRDCTDLLKDVAAFEASGYDALAKQRFRLAYLKLVDRK</sequence>
<gene>
    <name evidence="2" type="ORF">BCM14_0146</name>
</gene>
<dbReference type="EMBL" id="PVTV01000002">
    <property type="protein sequence ID" value="PRZ01125.1"/>
    <property type="molecule type" value="Genomic_DNA"/>
</dbReference>
<dbReference type="Gene3D" id="3.40.190.10">
    <property type="entry name" value="Periplasmic binding protein-like II"/>
    <property type="match status" value="2"/>
</dbReference>
<name>A0A2T0XQ95_9BURK</name>
<accession>A0A2T0XQ95</accession>
<evidence type="ECO:0000313" key="2">
    <source>
        <dbReference type="EMBL" id="PRZ01125.1"/>
    </source>
</evidence>
<evidence type="ECO:0000313" key="3">
    <source>
        <dbReference type="Proteomes" id="UP000238308"/>
    </source>
</evidence>
<proteinExistence type="predicted"/>
<dbReference type="Proteomes" id="UP000238308">
    <property type="component" value="Unassembled WGS sequence"/>
</dbReference>
<keyword evidence="3" id="KW-1185">Reference proteome</keyword>
<keyword evidence="1" id="KW-0732">Signal</keyword>
<dbReference type="RefSeq" id="WP_106226085.1">
    <property type="nucleotide sequence ID" value="NZ_PVTV01000002.1"/>
</dbReference>
<reference evidence="2 3" key="1">
    <citation type="submission" date="2018-03" db="EMBL/GenBank/DDBJ databases">
        <title>Genomic Encyclopedia of Type Strains, Phase III (KMG-III): the genomes of soil and plant-associated and newly described type strains.</title>
        <authorList>
            <person name="Whitman W."/>
        </authorList>
    </citation>
    <scope>NUCLEOTIDE SEQUENCE [LARGE SCALE GENOMIC DNA]</scope>
    <source>
        <strain evidence="2 3">MWH-P2sevCIIIb</strain>
    </source>
</reference>
<dbReference type="AlphaFoldDB" id="A0A2T0XQ95"/>
<dbReference type="OrthoDB" id="9815002at2"/>
<organism evidence="2 3">
    <name type="scientific">Jezberella montanilacus</name>
    <dbReference type="NCBI Taxonomy" id="323426"/>
    <lineage>
        <taxon>Bacteria</taxon>
        <taxon>Pseudomonadati</taxon>
        <taxon>Pseudomonadota</taxon>
        <taxon>Betaproteobacteria</taxon>
        <taxon>Burkholderiales</taxon>
        <taxon>Alcaligenaceae</taxon>
        <taxon>Jezberella</taxon>
    </lineage>
</organism>
<protein>
    <submittedName>
        <fullName evidence="2">Extracellular solute-binding protein (Family 3)</fullName>
    </submittedName>
</protein>
<feature type="chain" id="PRO_5015691592" evidence="1">
    <location>
        <begin position="20"/>
        <end position="297"/>
    </location>
</feature>